<dbReference type="RefSeq" id="WP_169206363.1">
    <property type="nucleotide sequence ID" value="NZ_CP059560.1"/>
</dbReference>
<feature type="transmembrane region" description="Helical" evidence="6">
    <location>
        <begin position="360"/>
        <end position="380"/>
    </location>
</feature>
<dbReference type="Pfam" id="PF03176">
    <property type="entry name" value="MMPL"/>
    <property type="match status" value="2"/>
</dbReference>
<comment type="caution">
    <text evidence="8">The sequence shown here is derived from an EMBL/GenBank/DDBJ whole genome shotgun (WGS) entry which is preliminary data.</text>
</comment>
<dbReference type="PANTHER" id="PTHR33406">
    <property type="entry name" value="MEMBRANE PROTEIN MJ1562-RELATED"/>
    <property type="match status" value="1"/>
</dbReference>
<feature type="transmembrane region" description="Helical" evidence="6">
    <location>
        <begin position="329"/>
        <end position="348"/>
    </location>
</feature>
<evidence type="ECO:0000256" key="1">
    <source>
        <dbReference type="ARBA" id="ARBA00004651"/>
    </source>
</evidence>
<dbReference type="PANTHER" id="PTHR33406:SF10">
    <property type="entry name" value="SSD DOMAIN-CONTAINING PROTEIN"/>
    <property type="match status" value="1"/>
</dbReference>
<evidence type="ECO:0000256" key="6">
    <source>
        <dbReference type="SAM" id="Phobius"/>
    </source>
</evidence>
<evidence type="ECO:0000256" key="5">
    <source>
        <dbReference type="ARBA" id="ARBA00023136"/>
    </source>
</evidence>
<dbReference type="InterPro" id="IPR000731">
    <property type="entry name" value="SSD"/>
</dbReference>
<reference evidence="8 9" key="1">
    <citation type="submission" date="2019-12" db="EMBL/GenBank/DDBJ databases">
        <title>Comparative genomics gives insights into the taxonomy of the Azoarcus-Aromatoleum group and reveals separate origins of nif in the plant-associated Azoarcus and non-plant-associated Aromatoleum sub-groups.</title>
        <authorList>
            <person name="Lafos M."/>
            <person name="Maluk M."/>
            <person name="Batista M."/>
            <person name="Junghare M."/>
            <person name="Carmona M."/>
            <person name="Faoro H."/>
            <person name="Cruz L.M."/>
            <person name="Battistoni F."/>
            <person name="De Souza E."/>
            <person name="Pedrosa F."/>
            <person name="Chen W.-M."/>
            <person name="Poole P.S."/>
            <person name="Dixon R.A."/>
            <person name="James E.K."/>
        </authorList>
    </citation>
    <scope>NUCLEOTIDE SEQUENCE [LARGE SCALE GENOMIC DNA]</scope>
    <source>
        <strain evidence="8 9">ToN1</strain>
    </source>
</reference>
<organism evidence="8 9">
    <name type="scientific">Aromatoleum petrolei</name>
    <dbReference type="NCBI Taxonomy" id="76116"/>
    <lineage>
        <taxon>Bacteria</taxon>
        <taxon>Pseudomonadati</taxon>
        <taxon>Pseudomonadota</taxon>
        <taxon>Betaproteobacteria</taxon>
        <taxon>Rhodocyclales</taxon>
        <taxon>Rhodocyclaceae</taxon>
        <taxon>Aromatoleum</taxon>
    </lineage>
</organism>
<dbReference type="Proteomes" id="UP000652074">
    <property type="component" value="Unassembled WGS sequence"/>
</dbReference>
<feature type="transmembrane region" description="Helical" evidence="6">
    <location>
        <begin position="714"/>
        <end position="737"/>
    </location>
</feature>
<feature type="transmembrane region" description="Helical" evidence="6">
    <location>
        <begin position="254"/>
        <end position="276"/>
    </location>
</feature>
<evidence type="ECO:0000313" key="9">
    <source>
        <dbReference type="Proteomes" id="UP000652074"/>
    </source>
</evidence>
<evidence type="ECO:0000256" key="4">
    <source>
        <dbReference type="ARBA" id="ARBA00022989"/>
    </source>
</evidence>
<feature type="transmembrane region" description="Helical" evidence="6">
    <location>
        <begin position="21"/>
        <end position="44"/>
    </location>
</feature>
<proteinExistence type="predicted"/>
<dbReference type="Gene3D" id="1.20.1640.10">
    <property type="entry name" value="Multidrug efflux transporter AcrB transmembrane domain"/>
    <property type="match status" value="2"/>
</dbReference>
<feature type="domain" description="SSD" evidence="7">
    <location>
        <begin position="644"/>
        <end position="772"/>
    </location>
</feature>
<feature type="transmembrane region" description="Helical" evidence="6">
    <location>
        <begin position="411"/>
        <end position="429"/>
    </location>
</feature>
<evidence type="ECO:0000256" key="3">
    <source>
        <dbReference type="ARBA" id="ARBA00022692"/>
    </source>
</evidence>
<dbReference type="PROSITE" id="PS50156">
    <property type="entry name" value="SSD"/>
    <property type="match status" value="1"/>
</dbReference>
<accession>A0ABX1MM05</accession>
<evidence type="ECO:0000259" key="7">
    <source>
        <dbReference type="PROSITE" id="PS50156"/>
    </source>
</evidence>
<evidence type="ECO:0000256" key="2">
    <source>
        <dbReference type="ARBA" id="ARBA00022475"/>
    </source>
</evidence>
<keyword evidence="9" id="KW-1185">Reference proteome</keyword>
<sequence>MRHRFTHAVHQLENVAFQFPRAILAAILLVTVFFAFKLPGIQIYSAFEDLLPQNHPYIKLHNEIRGSFGGASQIVVALEVEDGDIFTNETLSRLQRLTQGVDSLPGVNHNQVVSLAHRTVRKIWLTESGEMISRLYYDPTQPNLTVEELETLRKDVMANPRVYGLLVSPDLKSAMIKAQLNETGDIDYGKIFAELQTVRANEAADGVRIHATGNPVLIGWVYTYLPQIIQIFLYTLGLMVALLLIYFRRLYGVLLPLLGITLSSIWGLGFISLMGWNLDPLNLVIPFLIAARAMSHSIQLVERYYFELGETNDSRQAARNAFDDLFRPGSLAIVVDAIGILVLVLGAAPINTKMGYYAGFWAFSVVFTVLLFVPLLLLLLPQPRAVAARESVLRQVVVALFGVVGSRRGSIAVLVGAAVLVMAGAWLSLGVQVGEAEPGSPLLYPQHDYNISSRAINERFPGSEELYIVARTADKGGLKNPEVLRAIESFQNTMLQDPNVGGTKALPGLIRSVNGLIHNTDPRWNQIPSDPNEIGGLMFTFMAASPIPGALNEYTNTDENLANLVFFYKDHQAQTIERAIGLAREGVAALEGKVPGLSIELAGGAVGVNAAINDAVRHDNFLIVPLVLALSFAFVWAFYGSLHAGWLMVLPMIFATVMTYAYMSIKHIGMNVNTVPVIAVGIGVGIDYAIYIMNRIREEMAALQDLRKAVLKAIATTGFAVSFTAMTLIAGVVMWIVLSDLRFQSDAALLLSLMLLFNVVAAMLLVPAWVMIFKPRFITAVYLDEDQVIQVREHEPEPPCTAVAQPA</sequence>
<dbReference type="InterPro" id="IPR004869">
    <property type="entry name" value="MMPL_dom"/>
</dbReference>
<dbReference type="SUPFAM" id="SSF82866">
    <property type="entry name" value="Multidrug efflux transporter AcrB transmembrane domain"/>
    <property type="match status" value="2"/>
</dbReference>
<feature type="transmembrane region" description="Helical" evidence="6">
    <location>
        <begin position="749"/>
        <end position="773"/>
    </location>
</feature>
<dbReference type="EMBL" id="WTVR01000018">
    <property type="protein sequence ID" value="NMF88987.1"/>
    <property type="molecule type" value="Genomic_DNA"/>
</dbReference>
<feature type="transmembrane region" description="Helical" evidence="6">
    <location>
        <begin position="621"/>
        <end position="639"/>
    </location>
</feature>
<feature type="transmembrane region" description="Helical" evidence="6">
    <location>
        <begin position="646"/>
        <end position="663"/>
    </location>
</feature>
<keyword evidence="5 6" id="KW-0472">Membrane</keyword>
<protein>
    <submittedName>
        <fullName evidence="8">MMPL family transporter</fullName>
    </submittedName>
</protein>
<feature type="transmembrane region" description="Helical" evidence="6">
    <location>
        <begin position="675"/>
        <end position="693"/>
    </location>
</feature>
<feature type="transmembrane region" description="Helical" evidence="6">
    <location>
        <begin position="224"/>
        <end position="247"/>
    </location>
</feature>
<keyword evidence="3 6" id="KW-0812">Transmembrane</keyword>
<name>A0ABX1MM05_9RHOO</name>
<gene>
    <name evidence="8" type="ORF">GPA26_10935</name>
</gene>
<comment type="subcellular location">
    <subcellularLocation>
        <location evidence="1">Cell membrane</location>
        <topology evidence="1">Multi-pass membrane protein</topology>
    </subcellularLocation>
</comment>
<keyword evidence="2" id="KW-1003">Cell membrane</keyword>
<dbReference type="InterPro" id="IPR050545">
    <property type="entry name" value="Mycobact_MmpL"/>
</dbReference>
<keyword evidence="4 6" id="KW-1133">Transmembrane helix</keyword>
<evidence type="ECO:0000313" key="8">
    <source>
        <dbReference type="EMBL" id="NMF88987.1"/>
    </source>
</evidence>